<reference evidence="1 2" key="1">
    <citation type="submission" date="2016-10" db="EMBL/GenBank/DDBJ databases">
        <authorList>
            <person name="de Groot N.N."/>
        </authorList>
    </citation>
    <scope>NUCLEOTIDE SEQUENCE [LARGE SCALE GENOMIC DNA]</scope>
    <source>
        <strain evidence="1 2">DSM 16619</strain>
    </source>
</reference>
<evidence type="ECO:0000313" key="2">
    <source>
        <dbReference type="Proteomes" id="UP000198781"/>
    </source>
</evidence>
<evidence type="ECO:0000313" key="1">
    <source>
        <dbReference type="EMBL" id="SDD57508.1"/>
    </source>
</evidence>
<proteinExistence type="predicted"/>
<organism evidence="1 2">
    <name type="scientific">Paracidovorax valerianellae</name>
    <dbReference type="NCBI Taxonomy" id="187868"/>
    <lineage>
        <taxon>Bacteria</taxon>
        <taxon>Pseudomonadati</taxon>
        <taxon>Pseudomonadota</taxon>
        <taxon>Betaproteobacteria</taxon>
        <taxon>Burkholderiales</taxon>
        <taxon>Comamonadaceae</taxon>
        <taxon>Paracidovorax</taxon>
    </lineage>
</organism>
<dbReference type="EMBL" id="FMZC01000007">
    <property type="protein sequence ID" value="SDD57508.1"/>
    <property type="molecule type" value="Genomic_DNA"/>
</dbReference>
<keyword evidence="2" id="KW-1185">Reference proteome</keyword>
<accession>A0A1G6VVC5</accession>
<dbReference type="Proteomes" id="UP000198781">
    <property type="component" value="Unassembled WGS sequence"/>
</dbReference>
<dbReference type="STRING" id="187868.SAMN05192589_107148"/>
<gene>
    <name evidence="1" type="ORF">SAMN05192589_107148</name>
</gene>
<dbReference type="RefSeq" id="WP_092744184.1">
    <property type="nucleotide sequence ID" value="NZ_FMZC01000007.1"/>
</dbReference>
<protein>
    <submittedName>
        <fullName evidence="1">Uncharacterized protein</fullName>
    </submittedName>
</protein>
<dbReference type="AlphaFoldDB" id="A0A1G6VVC5"/>
<sequence>MLIRLSEVRSVAARTISSIEVRTNHVAVQTDDGTCYSVGCDYGKSASATRDRLEAVINAALASRSEP</sequence>
<name>A0A1G6VVC5_9BURK</name>